<protein>
    <submittedName>
        <fullName evidence="3">DUF4097 domain-containing protein</fullName>
    </submittedName>
</protein>
<dbReference type="InterPro" id="IPR025164">
    <property type="entry name" value="Toastrack_DUF4097"/>
</dbReference>
<name>A0ABX0H5R0_9BACT</name>
<keyword evidence="4" id="KW-1185">Reference proteome</keyword>
<gene>
    <name evidence="3" type="ORF">G9Q97_02010</name>
</gene>
<dbReference type="RefSeq" id="WP_166142605.1">
    <property type="nucleotide sequence ID" value="NZ_JAANYN010000001.1"/>
</dbReference>
<feature type="signal peptide" evidence="1">
    <location>
        <begin position="1"/>
        <end position="24"/>
    </location>
</feature>
<reference evidence="3 4" key="1">
    <citation type="submission" date="2020-03" db="EMBL/GenBank/DDBJ databases">
        <title>Cyclobacterium plantarum sp. nov., a marine bacterium isolated from a coastal-marine wetland.</title>
        <authorList>
            <person name="Sanchez-Porro C."/>
            <person name="Ventosa A."/>
            <person name="Amoozegar M."/>
        </authorList>
    </citation>
    <scope>NUCLEOTIDE SEQUENCE [LARGE SCALE GENOMIC DNA]</scope>
    <source>
        <strain evidence="3 4">GBPx2</strain>
    </source>
</reference>
<dbReference type="EMBL" id="JAANYN010000001">
    <property type="protein sequence ID" value="NHE55582.1"/>
    <property type="molecule type" value="Genomic_DNA"/>
</dbReference>
<evidence type="ECO:0000256" key="1">
    <source>
        <dbReference type="SAM" id="SignalP"/>
    </source>
</evidence>
<feature type="chain" id="PRO_5046560727" evidence="1">
    <location>
        <begin position="25"/>
        <end position="305"/>
    </location>
</feature>
<feature type="domain" description="DUF4097" evidence="2">
    <location>
        <begin position="149"/>
        <end position="302"/>
    </location>
</feature>
<organism evidence="3 4">
    <name type="scientific">Cyclobacterium plantarum</name>
    <dbReference type="NCBI Taxonomy" id="2716263"/>
    <lineage>
        <taxon>Bacteria</taxon>
        <taxon>Pseudomonadati</taxon>
        <taxon>Bacteroidota</taxon>
        <taxon>Cytophagia</taxon>
        <taxon>Cytophagales</taxon>
        <taxon>Cyclobacteriaceae</taxon>
        <taxon>Cyclobacterium</taxon>
    </lineage>
</organism>
<evidence type="ECO:0000259" key="2">
    <source>
        <dbReference type="Pfam" id="PF13349"/>
    </source>
</evidence>
<proteinExistence type="predicted"/>
<dbReference type="Proteomes" id="UP000649799">
    <property type="component" value="Unassembled WGS sequence"/>
</dbReference>
<accession>A0ABX0H5R0</accession>
<sequence length="305" mass="32334">MKNHFKFSLLLSLLFSMGMLSVQAQELIKKSFSGIQKLEIKSSGIAIEYEGQVGLQELSLEALLGSNEISDKSLLMVTVGNTLKIAYNPPKGSWNSKKQIYLKGPANMILDIKSGSGSLAVSGITSNETHLEVSSGQINATNLTGNTWIKGSSGNLNLQNINGDVTCRLTSGNASIADIKGDLDFKATSGQLKAESVTGLLNASLTSGNIRLNRIGELGSLEITSGNIRADHAGLGRSTQLNGSSGNIQISTASDFDQYNFDLQAGSGNIRIDRQSKSKSLVIQNGNFPTIRGKISSGNIVIQPI</sequence>
<keyword evidence="1" id="KW-0732">Signal</keyword>
<comment type="caution">
    <text evidence="3">The sequence shown here is derived from an EMBL/GenBank/DDBJ whole genome shotgun (WGS) entry which is preliminary data.</text>
</comment>
<dbReference type="Pfam" id="PF13349">
    <property type="entry name" value="DUF4097"/>
    <property type="match status" value="1"/>
</dbReference>
<evidence type="ECO:0000313" key="4">
    <source>
        <dbReference type="Proteomes" id="UP000649799"/>
    </source>
</evidence>
<evidence type="ECO:0000313" key="3">
    <source>
        <dbReference type="EMBL" id="NHE55582.1"/>
    </source>
</evidence>